<evidence type="ECO:0000256" key="2">
    <source>
        <dbReference type="SAM" id="MobiDB-lite"/>
    </source>
</evidence>
<feature type="region of interest" description="Disordered" evidence="2">
    <location>
        <begin position="714"/>
        <end position="773"/>
    </location>
</feature>
<dbReference type="Proteomes" id="UP001239462">
    <property type="component" value="Unassembled WGS sequence"/>
</dbReference>
<dbReference type="Gene3D" id="3.40.50.300">
    <property type="entry name" value="P-loop containing nucleotide triphosphate hydrolases"/>
    <property type="match status" value="2"/>
</dbReference>
<dbReference type="InterPro" id="IPR038734">
    <property type="entry name" value="YhaN_AAA"/>
</dbReference>
<comment type="caution">
    <text evidence="5">The sequence shown here is derived from an EMBL/GenBank/DDBJ whole genome shotgun (WGS) entry which is preliminary data.</text>
</comment>
<dbReference type="SUPFAM" id="SSF52540">
    <property type="entry name" value="P-loop containing nucleoside triphosphate hydrolases"/>
    <property type="match status" value="1"/>
</dbReference>
<keyword evidence="3" id="KW-0472">Membrane</keyword>
<dbReference type="EMBL" id="JASZZN010000013">
    <property type="protein sequence ID" value="MDM4017389.1"/>
    <property type="molecule type" value="Genomic_DNA"/>
</dbReference>
<feature type="compositionally biased region" description="Basic and acidic residues" evidence="2">
    <location>
        <begin position="1177"/>
        <end position="1191"/>
    </location>
</feature>
<feature type="compositionally biased region" description="Basic and acidic residues" evidence="2">
    <location>
        <begin position="1266"/>
        <end position="1278"/>
    </location>
</feature>
<feature type="region of interest" description="Disordered" evidence="2">
    <location>
        <begin position="1250"/>
        <end position="1285"/>
    </location>
</feature>
<feature type="coiled-coil region" evidence="1">
    <location>
        <begin position="560"/>
        <end position="587"/>
    </location>
</feature>
<evidence type="ECO:0000256" key="3">
    <source>
        <dbReference type="SAM" id="Phobius"/>
    </source>
</evidence>
<keyword evidence="3" id="KW-1133">Transmembrane helix</keyword>
<feature type="coiled-coil region" evidence="1">
    <location>
        <begin position="185"/>
        <end position="243"/>
    </location>
</feature>
<evidence type="ECO:0000313" key="6">
    <source>
        <dbReference type="Proteomes" id="UP001239462"/>
    </source>
</evidence>
<proteinExistence type="predicted"/>
<sequence length="1303" mass="146973">MKVKDLHIDGFGVWTGLSVDSLQDGMTLFYGPNEAGKTTVMQFLRSMLYGFTPDRREKYLPPIHGGTPGGAIRVTGPGGGYHIRRHAKLTDEGAAGQLSVAGQDGLVQGQHRLTMLLGQIDEAIFTNVFAIGMRELQELNTLDDTAAADELYKLSSGLDRVSLVDVIRSLREGRKHLIGGNGEKNRSDADKLESLLHKREQLRDEVTKLTGNSRRYSELASLRQTQQQEIKDLQSRLGTMERETKHVETAVSVLDKWTERGQLAGQIREIEAETLLPDEAPGQLVQIDAMIEDRKTKLEEVKGKRRALRDKAAQLPVSPRMLELQGRIEAAAEQATWVEALEQQIEKVDAQIGTARQQLFADAERLGLSEDDREALAQGDSSQMPDLSRETLGALAGPAKRVKEHLFVLKQSRSEGAEYKKRSEHLADEMGEVLNRTRSNDLQQAIREENTHLATLRRAKQLSEHIEKLKRHYRSLENESVDLSTAEVLPIDRLLLMGLPFVVGGSCLVVAFSHLLGVTWFLTGEPTPTAGMLWLFFGLMSLAVYFLSKQNGQRATAMDREECDRQIETLRRQIRELEAEEDEVSSELPGSNHPIEFRVRQAESLIAELENMVPTYHAHAAAQQSYEASRSKAVKAAEQLKQARREWSATLRKLGLAESMSPRSVRKLSEGYETLQGSLRRLEELQKERDERQAERSGLAKRIEQLYLESLEISDEDQRAEAEKDEFEDEHTSAHTNAHTSAKSANERPGKHFHQGSGRGASIRSTPTRTGPLDQLNHLQEELSRQQHWIKRRRELKEQDGQLKRQHASYARSIQRGEQQRRALWAKCGVATAEQFYEMVDCKASLVELREQHQTLDQQIRSMIGTSLQYDDIAREIEGASASDLETRWDALSARITETQQRIATLQTQVGESAADMKHLADDSRLTIVQLELGCVQRKIESIARRWQTLATASCLVEEVCGKFERERQPETLREASSFLAQLTGGKYTRIWTPLGTNQLKIDTQDNKSLPLEVLSRGTREAVFIALRLSLAAAYARRGVMLPLILDDVLVNFDGDRALHAAETLQTFADLGHQVMMFTCHEHIVDIFQSIGVEVRQLPAQGAPGRATTLEPEETIEDEVEQYAELEDEAEEVYEEEPEEELVEEEEVVAEAPEPEPEPEPIPEPEPVMIEPPAPKPEPKPEPEPIAKAEPKPQPPPKPQPKAQPKPTRLKPIVIERRVTPVEDDWDDEEEVLEQQRPSIGWAWFQREPADGQISSDEQAAARVNESYRSEREAREYGEGEENIPDEVWDRNDAWWDGSRVAS</sequence>
<evidence type="ECO:0000313" key="5">
    <source>
        <dbReference type="EMBL" id="MDM4017389.1"/>
    </source>
</evidence>
<feature type="compositionally biased region" description="Polar residues" evidence="2">
    <location>
        <begin position="734"/>
        <end position="744"/>
    </location>
</feature>
<dbReference type="Pfam" id="PF13514">
    <property type="entry name" value="AAA_27"/>
    <property type="match status" value="1"/>
</dbReference>
<dbReference type="InterPro" id="IPR027417">
    <property type="entry name" value="P-loop_NTPase"/>
</dbReference>
<gene>
    <name evidence="5" type="ORF">QTN89_18215</name>
</gene>
<protein>
    <submittedName>
        <fullName evidence="5">AAA family ATPase</fullName>
    </submittedName>
</protein>
<feature type="domain" description="YhaN AAA" evidence="4">
    <location>
        <begin position="1"/>
        <end position="203"/>
    </location>
</feature>
<keyword evidence="1" id="KW-0175">Coiled coil</keyword>
<feature type="compositionally biased region" description="Acidic residues" evidence="2">
    <location>
        <begin position="1127"/>
        <end position="1163"/>
    </location>
</feature>
<dbReference type="PANTHER" id="PTHR41259">
    <property type="entry name" value="DOUBLE-STRAND BREAK REPAIR RAD50 ATPASE, PUTATIVE-RELATED"/>
    <property type="match status" value="1"/>
</dbReference>
<feature type="compositionally biased region" description="Pro residues" evidence="2">
    <location>
        <begin position="1192"/>
        <end position="1204"/>
    </location>
</feature>
<feature type="compositionally biased region" description="Pro residues" evidence="2">
    <location>
        <begin position="1164"/>
        <end position="1176"/>
    </location>
</feature>
<feature type="coiled-coil region" evidence="1">
    <location>
        <begin position="626"/>
        <end position="702"/>
    </location>
</feature>
<organism evidence="5 6">
    <name type="scientific">Roseiconus lacunae</name>
    <dbReference type="NCBI Taxonomy" id="2605694"/>
    <lineage>
        <taxon>Bacteria</taxon>
        <taxon>Pseudomonadati</taxon>
        <taxon>Planctomycetota</taxon>
        <taxon>Planctomycetia</taxon>
        <taxon>Pirellulales</taxon>
        <taxon>Pirellulaceae</taxon>
        <taxon>Roseiconus</taxon>
    </lineage>
</organism>
<feature type="region of interest" description="Disordered" evidence="2">
    <location>
        <begin position="1127"/>
        <end position="1230"/>
    </location>
</feature>
<name>A0ABT7PM91_9BACT</name>
<dbReference type="PANTHER" id="PTHR41259:SF1">
    <property type="entry name" value="DOUBLE-STRAND BREAK REPAIR RAD50 ATPASE, PUTATIVE-RELATED"/>
    <property type="match status" value="1"/>
</dbReference>
<feature type="coiled-coil region" evidence="1">
    <location>
        <begin position="459"/>
        <end position="486"/>
    </location>
</feature>
<dbReference type="RefSeq" id="WP_289164844.1">
    <property type="nucleotide sequence ID" value="NZ_JASZZN010000013.1"/>
</dbReference>
<evidence type="ECO:0000256" key="1">
    <source>
        <dbReference type="SAM" id="Coils"/>
    </source>
</evidence>
<reference evidence="5 6" key="1">
    <citation type="submission" date="2023-06" db="EMBL/GenBank/DDBJ databases">
        <title>Roseiconus lacunae JC819 isolated from Gulf of Mannar region, Tamil Nadu.</title>
        <authorList>
            <person name="Pk S."/>
            <person name="Ch S."/>
            <person name="Ch V.R."/>
        </authorList>
    </citation>
    <scope>NUCLEOTIDE SEQUENCE [LARGE SCALE GENOMIC DNA]</scope>
    <source>
        <strain evidence="5 6">JC819</strain>
    </source>
</reference>
<feature type="transmembrane region" description="Helical" evidence="3">
    <location>
        <begin position="529"/>
        <end position="548"/>
    </location>
</feature>
<accession>A0ABT7PM91</accession>
<feature type="transmembrane region" description="Helical" evidence="3">
    <location>
        <begin position="494"/>
        <end position="522"/>
    </location>
</feature>
<evidence type="ECO:0000259" key="4">
    <source>
        <dbReference type="Pfam" id="PF13514"/>
    </source>
</evidence>
<keyword evidence="6" id="KW-1185">Reference proteome</keyword>
<keyword evidence="3" id="KW-0812">Transmembrane</keyword>